<comment type="caution">
    <text evidence="2">The sequence shown here is derived from an EMBL/GenBank/DDBJ whole genome shotgun (WGS) entry which is preliminary data.</text>
</comment>
<keyword evidence="1" id="KW-0812">Transmembrane</keyword>
<keyword evidence="1" id="KW-1133">Transmembrane helix</keyword>
<dbReference type="EMBL" id="JACJHT010000001">
    <property type="protein sequence ID" value="MBA9038359.1"/>
    <property type="molecule type" value="Genomic_DNA"/>
</dbReference>
<reference evidence="2" key="1">
    <citation type="submission" date="2020-08" db="EMBL/GenBank/DDBJ databases">
        <title>Functional genomics of gut bacteria from endangered species of beetles.</title>
        <authorList>
            <person name="Carlos-Shanley C."/>
        </authorList>
    </citation>
    <scope>NUCLEOTIDE SEQUENCE [LARGE SCALE GENOMIC DNA]</scope>
    <source>
        <strain evidence="2">S00060</strain>
    </source>
</reference>
<dbReference type="Proteomes" id="UP000543174">
    <property type="component" value="Unassembled WGS sequence"/>
</dbReference>
<keyword evidence="3" id="KW-1185">Reference proteome</keyword>
<accession>A0A7W3RDZ9</accession>
<dbReference type="AlphaFoldDB" id="A0A7W3RDZ9"/>
<name>A0A7W3RDZ9_PRIAR</name>
<feature type="transmembrane region" description="Helical" evidence="1">
    <location>
        <begin position="5"/>
        <end position="25"/>
    </location>
</feature>
<evidence type="ECO:0000256" key="1">
    <source>
        <dbReference type="SAM" id="Phobius"/>
    </source>
</evidence>
<gene>
    <name evidence="2" type="ORF">HNP21_001448</name>
</gene>
<feature type="transmembrane region" description="Helical" evidence="1">
    <location>
        <begin position="31"/>
        <end position="49"/>
    </location>
</feature>
<evidence type="ECO:0000313" key="2">
    <source>
        <dbReference type="EMBL" id="MBA9038359.1"/>
    </source>
</evidence>
<evidence type="ECO:0000313" key="3">
    <source>
        <dbReference type="Proteomes" id="UP000543174"/>
    </source>
</evidence>
<proteinExistence type="predicted"/>
<organism evidence="2 3">
    <name type="scientific">Priestia aryabhattai</name>
    <name type="common">Bacillus aryabhattai</name>
    <dbReference type="NCBI Taxonomy" id="412384"/>
    <lineage>
        <taxon>Bacteria</taxon>
        <taxon>Bacillati</taxon>
        <taxon>Bacillota</taxon>
        <taxon>Bacilli</taxon>
        <taxon>Bacillales</taxon>
        <taxon>Bacillaceae</taxon>
        <taxon>Priestia</taxon>
    </lineage>
</organism>
<keyword evidence="1" id="KW-0472">Membrane</keyword>
<sequence length="60" mass="6767">MKNLLYILASVIVCVVIFVVMEALFNGDWTPYIALTIFAGVIIGLLLRIQNKLTQKEKNN</sequence>
<protein>
    <submittedName>
        <fullName evidence="2">Membrane protein YqgA involved in biofilm formation</fullName>
    </submittedName>
</protein>